<proteinExistence type="predicted"/>
<dbReference type="AlphaFoldDB" id="A0A940PUK5"/>
<evidence type="ECO:0000313" key="3">
    <source>
        <dbReference type="Proteomes" id="UP000675163"/>
    </source>
</evidence>
<evidence type="ECO:0000256" key="1">
    <source>
        <dbReference type="SAM" id="Phobius"/>
    </source>
</evidence>
<feature type="transmembrane region" description="Helical" evidence="1">
    <location>
        <begin position="48"/>
        <end position="69"/>
    </location>
</feature>
<dbReference type="Proteomes" id="UP000675163">
    <property type="component" value="Unassembled WGS sequence"/>
</dbReference>
<accession>A0A940PUK5</accession>
<evidence type="ECO:0008006" key="4">
    <source>
        <dbReference type="Google" id="ProtNLM"/>
    </source>
</evidence>
<keyword evidence="1" id="KW-0472">Membrane</keyword>
<keyword evidence="1" id="KW-1133">Transmembrane helix</keyword>
<organism evidence="2 3">
    <name type="scientific">Leucobacter exalbidus</name>
    <dbReference type="NCBI Taxonomy" id="662960"/>
    <lineage>
        <taxon>Bacteria</taxon>
        <taxon>Bacillati</taxon>
        <taxon>Actinomycetota</taxon>
        <taxon>Actinomycetes</taxon>
        <taxon>Micrococcales</taxon>
        <taxon>Microbacteriaceae</taxon>
        <taxon>Leucobacter</taxon>
    </lineage>
</organism>
<comment type="caution">
    <text evidence="2">The sequence shown here is derived from an EMBL/GenBank/DDBJ whole genome shotgun (WGS) entry which is preliminary data.</text>
</comment>
<sequence>MIDALQSFTSSLPEIFQWVGVLLMGAIPFIESYFGSAIGILAGVHPAVAIPAAIVGNIISMLIFVLSAHGVRSKVGQGREAKELSPRREKLRARFDRYGVPGVSLLGQLILPSQITSAAMVSFGAAKNSVILWQVISIILWGVVFGTFATFGVSLMR</sequence>
<protein>
    <recommendedName>
        <fullName evidence="4">Small multi-drug export protein</fullName>
    </recommendedName>
</protein>
<keyword evidence="1" id="KW-0812">Transmembrane</keyword>
<reference evidence="2" key="1">
    <citation type="submission" date="2021-02" db="EMBL/GenBank/DDBJ databases">
        <title>Sequencing the genomes of 1000 actinobacteria strains.</title>
        <authorList>
            <person name="Klenk H.-P."/>
        </authorList>
    </citation>
    <scope>NUCLEOTIDE SEQUENCE</scope>
    <source>
        <strain evidence="2">DSM 22850</strain>
    </source>
</reference>
<dbReference type="RefSeq" id="WP_209704586.1">
    <property type="nucleotide sequence ID" value="NZ_JAFIDA010000001.1"/>
</dbReference>
<keyword evidence="3" id="KW-1185">Reference proteome</keyword>
<name>A0A940PUK5_9MICO</name>
<feature type="transmembrane region" description="Helical" evidence="1">
    <location>
        <begin position="21"/>
        <end position="42"/>
    </location>
</feature>
<evidence type="ECO:0000313" key="2">
    <source>
        <dbReference type="EMBL" id="MBP1325569.1"/>
    </source>
</evidence>
<gene>
    <name evidence="2" type="ORF">JOF28_000801</name>
</gene>
<dbReference type="EMBL" id="JAFIDA010000001">
    <property type="protein sequence ID" value="MBP1325569.1"/>
    <property type="molecule type" value="Genomic_DNA"/>
</dbReference>
<feature type="transmembrane region" description="Helical" evidence="1">
    <location>
        <begin position="131"/>
        <end position="155"/>
    </location>
</feature>